<dbReference type="InterPro" id="IPR000222">
    <property type="entry name" value="PP2C_BS"/>
</dbReference>
<keyword evidence="5" id="KW-0479">Metal-binding</keyword>
<evidence type="ECO:0000256" key="4">
    <source>
        <dbReference type="ARBA" id="ARBA00013081"/>
    </source>
</evidence>
<dbReference type="PANTHER" id="PTHR13832:SF565">
    <property type="entry name" value="AT28366P-RELATED"/>
    <property type="match status" value="1"/>
</dbReference>
<dbReference type="InterPro" id="IPR036457">
    <property type="entry name" value="PPM-type-like_dom_sf"/>
</dbReference>
<dbReference type="FunCoup" id="A0A163M8I7">
    <property type="interactions" value="1193"/>
</dbReference>
<evidence type="ECO:0000256" key="9">
    <source>
        <dbReference type="ARBA" id="ARBA00048832"/>
    </source>
</evidence>
<evidence type="ECO:0000313" key="13">
    <source>
        <dbReference type="EMBL" id="SAM02339.1"/>
    </source>
</evidence>
<dbReference type="GO" id="GO:0046872">
    <property type="term" value="F:metal ion binding"/>
    <property type="evidence" value="ECO:0007669"/>
    <property type="project" value="UniProtKB-KW"/>
</dbReference>
<evidence type="ECO:0000256" key="5">
    <source>
        <dbReference type="ARBA" id="ARBA00022723"/>
    </source>
</evidence>
<dbReference type="InParanoid" id="A0A163M8I7"/>
<keyword evidence="7 10" id="KW-0904">Protein phosphatase</keyword>
<protein>
    <recommendedName>
        <fullName evidence="4">protein-serine/threonine phosphatase</fullName>
        <ecNumber evidence="4">3.1.3.16</ecNumber>
    </recommendedName>
</protein>
<dbReference type="STRING" id="4829.A0A163M8I7"/>
<proteinExistence type="inferred from homology"/>
<name>A0A163M8I7_ABSGL</name>
<dbReference type="PROSITE" id="PS01032">
    <property type="entry name" value="PPM_1"/>
    <property type="match status" value="1"/>
</dbReference>
<comment type="cofactor">
    <cofactor evidence="1">
        <name>Mn(2+)</name>
        <dbReference type="ChEBI" id="CHEBI:29035"/>
    </cofactor>
</comment>
<dbReference type="AlphaFoldDB" id="A0A163M8I7"/>
<dbReference type="InterPro" id="IPR001932">
    <property type="entry name" value="PPM-type_phosphatase-like_dom"/>
</dbReference>
<dbReference type="SUPFAM" id="SSF81606">
    <property type="entry name" value="PP2C-like"/>
    <property type="match status" value="1"/>
</dbReference>
<evidence type="ECO:0000313" key="14">
    <source>
        <dbReference type="Proteomes" id="UP000078561"/>
    </source>
</evidence>
<keyword evidence="8" id="KW-0464">Manganese</keyword>
<dbReference type="Proteomes" id="UP000078561">
    <property type="component" value="Unassembled WGS sequence"/>
</dbReference>
<comment type="similarity">
    <text evidence="3 10">Belongs to the PP2C family.</text>
</comment>
<evidence type="ECO:0000256" key="10">
    <source>
        <dbReference type="RuleBase" id="RU003465"/>
    </source>
</evidence>
<dbReference type="Gene3D" id="3.60.40.10">
    <property type="entry name" value="PPM-type phosphatase domain"/>
    <property type="match status" value="1"/>
</dbReference>
<dbReference type="PROSITE" id="PS51746">
    <property type="entry name" value="PPM_2"/>
    <property type="match status" value="1"/>
</dbReference>
<evidence type="ECO:0000259" key="12">
    <source>
        <dbReference type="PROSITE" id="PS51746"/>
    </source>
</evidence>
<organism evidence="13">
    <name type="scientific">Absidia glauca</name>
    <name type="common">Pin mould</name>
    <dbReference type="NCBI Taxonomy" id="4829"/>
    <lineage>
        <taxon>Eukaryota</taxon>
        <taxon>Fungi</taxon>
        <taxon>Fungi incertae sedis</taxon>
        <taxon>Mucoromycota</taxon>
        <taxon>Mucoromycotina</taxon>
        <taxon>Mucoromycetes</taxon>
        <taxon>Mucorales</taxon>
        <taxon>Cunninghamellaceae</taxon>
        <taxon>Absidia</taxon>
    </lineage>
</organism>
<accession>A0A163M8I7</accession>
<comment type="catalytic activity">
    <reaction evidence="9">
        <text>O-phospho-L-threonyl-[protein] + H2O = L-threonyl-[protein] + phosphate</text>
        <dbReference type="Rhea" id="RHEA:47004"/>
        <dbReference type="Rhea" id="RHEA-COMP:11060"/>
        <dbReference type="Rhea" id="RHEA-COMP:11605"/>
        <dbReference type="ChEBI" id="CHEBI:15377"/>
        <dbReference type="ChEBI" id="CHEBI:30013"/>
        <dbReference type="ChEBI" id="CHEBI:43474"/>
        <dbReference type="ChEBI" id="CHEBI:61977"/>
        <dbReference type="EC" id="3.1.3.16"/>
    </reaction>
    <physiologicalReaction direction="left-to-right" evidence="9">
        <dbReference type="Rhea" id="RHEA:47005"/>
    </physiologicalReaction>
</comment>
<dbReference type="GO" id="GO:0004722">
    <property type="term" value="F:protein serine/threonine phosphatase activity"/>
    <property type="evidence" value="ECO:0007669"/>
    <property type="project" value="UniProtKB-EC"/>
</dbReference>
<dbReference type="Pfam" id="PF00481">
    <property type="entry name" value="PP2C"/>
    <property type="match status" value="1"/>
</dbReference>
<evidence type="ECO:0000256" key="3">
    <source>
        <dbReference type="ARBA" id="ARBA00006702"/>
    </source>
</evidence>
<feature type="domain" description="PPM-type phosphatase" evidence="12">
    <location>
        <begin position="23"/>
        <end position="310"/>
    </location>
</feature>
<dbReference type="InterPro" id="IPR015655">
    <property type="entry name" value="PP2C"/>
</dbReference>
<dbReference type="CDD" id="cd00143">
    <property type="entry name" value="PP2Cc"/>
    <property type="match status" value="1"/>
</dbReference>
<evidence type="ECO:0000256" key="6">
    <source>
        <dbReference type="ARBA" id="ARBA00022801"/>
    </source>
</evidence>
<evidence type="ECO:0000256" key="2">
    <source>
        <dbReference type="ARBA" id="ARBA00001946"/>
    </source>
</evidence>
<evidence type="ECO:0000256" key="11">
    <source>
        <dbReference type="SAM" id="MobiDB-lite"/>
    </source>
</evidence>
<comment type="cofactor">
    <cofactor evidence="2">
        <name>Mg(2+)</name>
        <dbReference type="ChEBI" id="CHEBI:18420"/>
    </cofactor>
</comment>
<dbReference type="PANTHER" id="PTHR13832">
    <property type="entry name" value="PROTEIN PHOSPHATASE 2C"/>
    <property type="match status" value="1"/>
</dbReference>
<dbReference type="FunFam" id="3.60.40.10:FF:000016">
    <property type="entry name" value="Protein phosphatase 2C"/>
    <property type="match status" value="1"/>
</dbReference>
<evidence type="ECO:0000256" key="1">
    <source>
        <dbReference type="ARBA" id="ARBA00001936"/>
    </source>
</evidence>
<dbReference type="EC" id="3.1.3.16" evidence="4"/>
<keyword evidence="6 10" id="KW-0378">Hydrolase</keyword>
<evidence type="ECO:0000256" key="8">
    <source>
        <dbReference type="ARBA" id="ARBA00023211"/>
    </source>
</evidence>
<dbReference type="OMA" id="GPGIRNQ"/>
<evidence type="ECO:0000256" key="7">
    <source>
        <dbReference type="ARBA" id="ARBA00022912"/>
    </source>
</evidence>
<gene>
    <name evidence="13" type="primary">ABSGL_08118.1 scaffold 9591</name>
</gene>
<dbReference type="OrthoDB" id="10264738at2759"/>
<reference evidence="13" key="1">
    <citation type="submission" date="2016-04" db="EMBL/GenBank/DDBJ databases">
        <authorList>
            <person name="Evans L.H."/>
            <person name="Alamgir A."/>
            <person name="Owens N."/>
            <person name="Weber N.D."/>
            <person name="Virtaneva K."/>
            <person name="Barbian K."/>
            <person name="Babar A."/>
            <person name="Rosenke K."/>
        </authorList>
    </citation>
    <scope>NUCLEOTIDE SEQUENCE [LARGE SCALE GENOMIC DNA]</scope>
    <source>
        <strain evidence="13">CBS 101.48</strain>
    </source>
</reference>
<dbReference type="EMBL" id="LT553804">
    <property type="protein sequence ID" value="SAM02339.1"/>
    <property type="molecule type" value="Genomic_DNA"/>
</dbReference>
<dbReference type="SMART" id="SM00332">
    <property type="entry name" value="PP2Cc"/>
    <property type="match status" value="1"/>
</dbReference>
<sequence length="382" mass="42162">MGQTLSEPITDKKSHSETDANYTYGLSSMQGWRFSILFNDDDDEDDGHDGHDGHDDNGAMEDAHAAVLKLDDTDASFFGVYDGHGGSTVAEYTGNVLHHKVRSSPYFDKKEYRLALKDAFLTIDQDLKEDPNFAYDPSGCTAVTALITDEKKLFVANAGDSRSILSIDGQSKALSYDHKPMDRLESQRIVAAGGFVEFGRVNGNLALSRAIGDFEFKQNEHLPAEEQVVTCNPDIIEHQLTNEDEFIVLACDGIWDCMSNQEVVDYIRVRIGKKQPLETICEAIMDHCLASDSEGTGIGCDNMSIIIVGILNRRNKEEWYEWMASRVPRSQLDELDDSMIAPTTPMNDVMDDSVDEKISLTSAANPDPATAPPAPAKKDPVP</sequence>
<feature type="region of interest" description="Disordered" evidence="11">
    <location>
        <begin position="335"/>
        <end position="382"/>
    </location>
</feature>
<keyword evidence="14" id="KW-1185">Reference proteome</keyword>